<keyword evidence="2" id="KW-0805">Transcription regulation</keyword>
<proteinExistence type="inferred from homology"/>
<dbReference type="EMBL" id="GDJX01027182">
    <property type="protein sequence ID" value="JAT40754.1"/>
    <property type="molecule type" value="Transcribed_RNA"/>
</dbReference>
<dbReference type="Gene3D" id="1.25.70.10">
    <property type="entry name" value="Transcription termination factor 3, mitochondrial"/>
    <property type="match status" value="1"/>
</dbReference>
<dbReference type="GO" id="GO:0003676">
    <property type="term" value="F:nucleic acid binding"/>
    <property type="evidence" value="ECO:0007669"/>
    <property type="project" value="InterPro"/>
</dbReference>
<accession>A0A1D1XEB4</accession>
<reference evidence="5" key="1">
    <citation type="submission" date="2015-07" db="EMBL/GenBank/DDBJ databases">
        <title>Transcriptome Assembly of Anthurium amnicola.</title>
        <authorList>
            <person name="Suzuki J."/>
        </authorList>
    </citation>
    <scope>NUCLEOTIDE SEQUENCE</scope>
</reference>
<dbReference type="InterPro" id="IPR038538">
    <property type="entry name" value="MTERF_sf"/>
</dbReference>
<dbReference type="AlphaFoldDB" id="A0A1D1XEB4"/>
<feature type="non-terminal residue" evidence="5">
    <location>
        <position position="1"/>
    </location>
</feature>
<evidence type="ECO:0000256" key="1">
    <source>
        <dbReference type="ARBA" id="ARBA00007692"/>
    </source>
</evidence>
<organism evidence="5">
    <name type="scientific">Anthurium amnicola</name>
    <dbReference type="NCBI Taxonomy" id="1678845"/>
    <lineage>
        <taxon>Eukaryota</taxon>
        <taxon>Viridiplantae</taxon>
        <taxon>Streptophyta</taxon>
        <taxon>Embryophyta</taxon>
        <taxon>Tracheophyta</taxon>
        <taxon>Spermatophyta</taxon>
        <taxon>Magnoliopsida</taxon>
        <taxon>Liliopsida</taxon>
        <taxon>Araceae</taxon>
        <taxon>Pothoideae</taxon>
        <taxon>Potheae</taxon>
        <taxon>Anthurium</taxon>
    </lineage>
</organism>
<keyword evidence="2" id="KW-0806">Transcription termination</keyword>
<keyword evidence="2" id="KW-0804">Transcription</keyword>
<dbReference type="Pfam" id="PF02536">
    <property type="entry name" value="mTERF"/>
    <property type="match status" value="1"/>
</dbReference>
<feature type="region of interest" description="Disordered" evidence="4">
    <location>
        <begin position="84"/>
        <end position="111"/>
    </location>
</feature>
<dbReference type="FunFam" id="1.25.70.10:FF:000026">
    <property type="entry name" value="Mitochondrial transcription termination factor family protein"/>
    <property type="match status" value="1"/>
</dbReference>
<dbReference type="PANTHER" id="PTHR13068">
    <property type="entry name" value="CGI-12 PROTEIN-RELATED"/>
    <property type="match status" value="1"/>
</dbReference>
<evidence type="ECO:0000313" key="5">
    <source>
        <dbReference type="EMBL" id="JAT40754.1"/>
    </source>
</evidence>
<gene>
    <name evidence="5" type="primary">Mterfd1_10</name>
    <name evidence="6" type="synonym">Mterfd1_3</name>
    <name evidence="5" type="ORF">g.119292</name>
    <name evidence="6" type="ORF">g.119302</name>
</gene>
<evidence type="ECO:0000256" key="3">
    <source>
        <dbReference type="ARBA" id="ARBA00022946"/>
    </source>
</evidence>
<sequence length="432" mass="47757">RMSRPNPSSPFRFQIVVPGERSGCPQPCGALVCPPIPHPLIGIPSNTYPAPRPPGMLGRAALVVRVHSFLLLFFRPASADAATLTHVSDPPSPSPPPHPPPPPDAPEEGGGGGAIQVLRSWGCTEEEVARILSRQPSVGRMVPLSLQSKLQSLRRIGLHGPDLVRIISCRPRFLAGRIGHGLDARLAFLRTLFSSDGDLLRAVLRNPSLLNYDVDRTLRPCVELYEGVGIGPQDLGRVLLSRPTAICRSVLDDEKRELIRRTGLPRDAATYKYAVSVLAVSHLETIRDKVANLEKFGFSADQVLGLFGRNPNLLTLSVDKVQRNMIYVVGTMKLPARVVLEQPFLVFANLETVLKPRFLLAGELQKMELQPQVKGPHLLRALRMKEDRFLRCFVYCHDNKVAHRLSQYYFGVKGVKRLAEAYKSAAHKGFPF</sequence>
<comment type="similarity">
    <text evidence="1">Belongs to the mTERF family.</text>
</comment>
<keyword evidence="3" id="KW-0809">Transit peptide</keyword>
<dbReference type="PANTHER" id="PTHR13068:SF223">
    <property type="entry name" value="MITOCHONDRIAL TRANSCRIPTION TERMINATION FACTOR FAMILY PROTEIN"/>
    <property type="match status" value="1"/>
</dbReference>
<feature type="compositionally biased region" description="Pro residues" evidence="4">
    <location>
        <begin position="90"/>
        <end position="104"/>
    </location>
</feature>
<dbReference type="SMART" id="SM00733">
    <property type="entry name" value="Mterf"/>
    <property type="match status" value="6"/>
</dbReference>
<evidence type="ECO:0000256" key="4">
    <source>
        <dbReference type="SAM" id="MobiDB-lite"/>
    </source>
</evidence>
<protein>
    <submittedName>
        <fullName evidence="5">mTERF domain-containing protein 1, mitochondrial</fullName>
    </submittedName>
</protein>
<evidence type="ECO:0000256" key="2">
    <source>
        <dbReference type="ARBA" id="ARBA00022472"/>
    </source>
</evidence>
<dbReference type="EMBL" id="GDJX01024809">
    <property type="protein sequence ID" value="JAT43127.1"/>
    <property type="molecule type" value="Transcribed_RNA"/>
</dbReference>
<dbReference type="InterPro" id="IPR003690">
    <property type="entry name" value="MTERF"/>
</dbReference>
<name>A0A1D1XEB4_9ARAE</name>
<dbReference type="GO" id="GO:0006353">
    <property type="term" value="P:DNA-templated transcription termination"/>
    <property type="evidence" value="ECO:0007669"/>
    <property type="project" value="UniProtKB-KW"/>
</dbReference>
<evidence type="ECO:0000313" key="6">
    <source>
        <dbReference type="EMBL" id="JAT43127.1"/>
    </source>
</evidence>